<evidence type="ECO:0000313" key="1">
    <source>
        <dbReference type="EMBL" id="MBM7645939.1"/>
    </source>
</evidence>
<gene>
    <name evidence="1" type="ORF">JOD45_002164</name>
</gene>
<dbReference type="RefSeq" id="WP_275583957.1">
    <property type="nucleotide sequence ID" value="NZ_JAFBER010000013.1"/>
</dbReference>
<organism evidence="1 2">
    <name type="scientific">Scopulibacillus daqui</name>
    <dbReference type="NCBI Taxonomy" id="1469162"/>
    <lineage>
        <taxon>Bacteria</taxon>
        <taxon>Bacillati</taxon>
        <taxon>Bacillota</taxon>
        <taxon>Bacilli</taxon>
        <taxon>Bacillales</taxon>
        <taxon>Sporolactobacillaceae</taxon>
        <taxon>Scopulibacillus</taxon>
    </lineage>
</organism>
<protein>
    <submittedName>
        <fullName evidence="1">Biotin operon repressor</fullName>
    </submittedName>
</protein>
<sequence>MTVVYKSRDVISKLNIKESAFKKYISILEKEGYTVKALQSYI</sequence>
<accession>A0ABS2Q0X4</accession>
<keyword evidence="2" id="KW-1185">Reference proteome</keyword>
<proteinExistence type="predicted"/>
<dbReference type="EMBL" id="JAFBER010000013">
    <property type="protein sequence ID" value="MBM7645939.1"/>
    <property type="molecule type" value="Genomic_DNA"/>
</dbReference>
<name>A0ABS2Q0X4_9BACL</name>
<evidence type="ECO:0000313" key="2">
    <source>
        <dbReference type="Proteomes" id="UP000808914"/>
    </source>
</evidence>
<comment type="caution">
    <text evidence="1">The sequence shown here is derived from an EMBL/GenBank/DDBJ whole genome shotgun (WGS) entry which is preliminary data.</text>
</comment>
<reference evidence="1 2" key="1">
    <citation type="submission" date="2021-01" db="EMBL/GenBank/DDBJ databases">
        <title>Genomic Encyclopedia of Type Strains, Phase IV (KMG-IV): sequencing the most valuable type-strain genomes for metagenomic binning, comparative biology and taxonomic classification.</title>
        <authorList>
            <person name="Goeker M."/>
        </authorList>
    </citation>
    <scope>NUCLEOTIDE SEQUENCE [LARGE SCALE GENOMIC DNA]</scope>
    <source>
        <strain evidence="1 2">DSM 28236</strain>
    </source>
</reference>
<dbReference type="Proteomes" id="UP000808914">
    <property type="component" value="Unassembled WGS sequence"/>
</dbReference>